<dbReference type="InterPro" id="IPR003593">
    <property type="entry name" value="AAA+_ATPase"/>
</dbReference>
<dbReference type="FunFam" id="3.40.50.300:FF:000011">
    <property type="entry name" value="Putative ABC transporter ATP-binding component"/>
    <property type="match status" value="1"/>
</dbReference>
<keyword evidence="4" id="KW-0175">Coiled coil</keyword>
<dbReference type="PROSITE" id="PS50893">
    <property type="entry name" value="ABC_TRANSPORTER_2"/>
    <property type="match status" value="2"/>
</dbReference>
<sequence>MITVNNVSLRYGDRKLFEDVNLKFTPGNCYGVIGANGAGKSTFLKILSGEIEPNTGDISIPSDIRMSVLKQDHYKYDEHEVLETVIMGNERLYEIIKEKEALYAKDPFTDEDGIKASELECEFADLNGWEAESEASSLLQGLGIDTDLHYKKMSDLSGSEKVKVLLAQALFGKPGILILDEPTNHLDIQSINWLEDFLIDFEGTVIVVSHDRHFLNNVCTHIADVDFGKIKLYVGNYDFWYQSSQLALQMAKDQNKKKEEKIKELQNFIARFSANASKSKQATSRKKLLDKISLDDIEPSSRRYPFVGFTMEREVGKDILMVDGITKTIDGEKVLNNVSFIVSKDDKIAFVGENEIAKTALFKILTGEMEPDSGTFKWGVTITTSYFPKDNSEFFNGIDLSLVDWLRQYSEEKSESYLRGFLGRMLFSGEEALKKADVLSGGEKVRCMLSKMMLSNANVLILDQPTNHLDLESITAVNNGLRDFKSNVLFTSHDHEFIQTIANRIIEITPDGIIDKKMSYDEYLETR</sequence>
<gene>
    <name evidence="6" type="ORF">Z968_00595</name>
</gene>
<dbReference type="InterPro" id="IPR032781">
    <property type="entry name" value="ABC_tran_Xtn"/>
</dbReference>
<name>A0A0A0ID98_CLONO</name>
<dbReference type="CDD" id="cd03221">
    <property type="entry name" value="ABCF_EF-3"/>
    <property type="match status" value="2"/>
</dbReference>
<keyword evidence="3 6" id="KW-0067">ATP-binding</keyword>
<dbReference type="InterPro" id="IPR027417">
    <property type="entry name" value="P-loop_NTPase"/>
</dbReference>
<dbReference type="InterPro" id="IPR003439">
    <property type="entry name" value="ABC_transporter-like_ATP-bd"/>
</dbReference>
<dbReference type="PANTHER" id="PTHR42855:SF2">
    <property type="entry name" value="DRUG RESISTANCE ABC TRANSPORTER,ATP-BINDING PROTEIN"/>
    <property type="match status" value="1"/>
</dbReference>
<proteinExistence type="predicted"/>
<keyword evidence="1" id="KW-0677">Repeat</keyword>
<dbReference type="Proteomes" id="UP000030012">
    <property type="component" value="Unassembled WGS sequence"/>
</dbReference>
<dbReference type="EMBL" id="JENJ01000002">
    <property type="protein sequence ID" value="KGM98271.1"/>
    <property type="molecule type" value="Genomic_DNA"/>
</dbReference>
<evidence type="ECO:0000256" key="4">
    <source>
        <dbReference type="SAM" id="Coils"/>
    </source>
</evidence>
<dbReference type="Gene3D" id="3.40.50.300">
    <property type="entry name" value="P-loop containing nucleotide triphosphate hydrolases"/>
    <property type="match status" value="2"/>
</dbReference>
<dbReference type="SMART" id="SM00382">
    <property type="entry name" value="AAA"/>
    <property type="match status" value="2"/>
</dbReference>
<evidence type="ECO:0000256" key="2">
    <source>
        <dbReference type="ARBA" id="ARBA00022741"/>
    </source>
</evidence>
<dbReference type="SUPFAM" id="SSF52540">
    <property type="entry name" value="P-loop containing nucleoside triphosphate hydrolases"/>
    <property type="match status" value="2"/>
</dbReference>
<organism evidence="6 7">
    <name type="scientific">Clostridium novyi A str. 4552</name>
    <dbReference type="NCBI Taxonomy" id="1444289"/>
    <lineage>
        <taxon>Bacteria</taxon>
        <taxon>Bacillati</taxon>
        <taxon>Bacillota</taxon>
        <taxon>Clostridia</taxon>
        <taxon>Eubacteriales</taxon>
        <taxon>Clostridiaceae</taxon>
        <taxon>Clostridium</taxon>
    </lineage>
</organism>
<evidence type="ECO:0000313" key="7">
    <source>
        <dbReference type="Proteomes" id="UP000030012"/>
    </source>
</evidence>
<dbReference type="RefSeq" id="WP_039251940.1">
    <property type="nucleotide sequence ID" value="NZ_JENJ01000002.1"/>
</dbReference>
<dbReference type="PANTHER" id="PTHR42855">
    <property type="entry name" value="ABC TRANSPORTER ATP-BINDING SUBUNIT"/>
    <property type="match status" value="1"/>
</dbReference>
<dbReference type="OrthoDB" id="9801441at2"/>
<comment type="caution">
    <text evidence="6">The sequence shown here is derived from an EMBL/GenBank/DDBJ whole genome shotgun (WGS) entry which is preliminary data.</text>
</comment>
<feature type="coiled-coil region" evidence="4">
    <location>
        <begin position="241"/>
        <end position="275"/>
    </location>
</feature>
<evidence type="ECO:0000313" key="6">
    <source>
        <dbReference type="EMBL" id="KGM98271.1"/>
    </source>
</evidence>
<protein>
    <submittedName>
        <fullName evidence="6">ABC transporter ATP-binding protein</fullName>
    </submittedName>
</protein>
<dbReference type="AlphaFoldDB" id="A0A0A0ID98"/>
<feature type="domain" description="ABC transporter" evidence="5">
    <location>
        <begin position="2"/>
        <end position="252"/>
    </location>
</feature>
<dbReference type="GO" id="GO:0016887">
    <property type="term" value="F:ATP hydrolysis activity"/>
    <property type="evidence" value="ECO:0007669"/>
    <property type="project" value="InterPro"/>
</dbReference>
<dbReference type="GO" id="GO:0005524">
    <property type="term" value="F:ATP binding"/>
    <property type="evidence" value="ECO:0007669"/>
    <property type="project" value="UniProtKB-KW"/>
</dbReference>
<feature type="domain" description="ABC transporter" evidence="5">
    <location>
        <begin position="320"/>
        <end position="526"/>
    </location>
</feature>
<dbReference type="Pfam" id="PF12848">
    <property type="entry name" value="ABC_tran_Xtn"/>
    <property type="match status" value="1"/>
</dbReference>
<accession>A0A0A0ID98</accession>
<dbReference type="FunFam" id="3.40.50.300:FF:000070">
    <property type="entry name" value="Putative ABC transporter ATP-binding component"/>
    <property type="match status" value="1"/>
</dbReference>
<reference evidence="6 7" key="1">
    <citation type="submission" date="2014-01" db="EMBL/GenBank/DDBJ databases">
        <title>Plasmidome dynamics in the species complex Clostridium novyi sensu lato converts strains of independent lineages into distinctly different pathogens.</title>
        <authorList>
            <person name="Skarin H."/>
            <person name="Segerman B."/>
        </authorList>
    </citation>
    <scope>NUCLEOTIDE SEQUENCE [LARGE SCALE GENOMIC DNA]</scope>
    <source>
        <strain evidence="6 7">4552</strain>
    </source>
</reference>
<evidence type="ECO:0000259" key="5">
    <source>
        <dbReference type="PROSITE" id="PS50893"/>
    </source>
</evidence>
<evidence type="ECO:0000256" key="1">
    <source>
        <dbReference type="ARBA" id="ARBA00022737"/>
    </source>
</evidence>
<evidence type="ECO:0000256" key="3">
    <source>
        <dbReference type="ARBA" id="ARBA00022840"/>
    </source>
</evidence>
<keyword evidence="2" id="KW-0547">Nucleotide-binding</keyword>
<dbReference type="Pfam" id="PF00005">
    <property type="entry name" value="ABC_tran"/>
    <property type="match status" value="2"/>
</dbReference>
<dbReference type="InterPro" id="IPR051309">
    <property type="entry name" value="ABCF_ATPase"/>
</dbReference>